<accession>A0A6L9MV78</accession>
<keyword evidence="2" id="KW-1185">Reference proteome</keyword>
<proteinExistence type="predicted"/>
<gene>
    <name evidence="1" type="ORF">GTW09_11500</name>
</gene>
<evidence type="ECO:0000313" key="1">
    <source>
        <dbReference type="EMBL" id="NDW22149.1"/>
    </source>
</evidence>
<dbReference type="AlphaFoldDB" id="A0A6L9MV78"/>
<name>A0A6L9MV78_9ALTE</name>
<sequence length="104" mass="11540">MNNKNQHDLGIGESSSLTFSRINKQGNEALLEAICVPVSNGGNIRKIFKIANDVTAARQAETKLSNVQRSLDKSMVMIRFFVTGVIEEVNENFSMRSAMMGYIL</sequence>
<protein>
    <recommendedName>
        <fullName evidence="3">PAC domain-containing protein</fullName>
    </recommendedName>
</protein>
<comment type="caution">
    <text evidence="1">The sequence shown here is derived from an EMBL/GenBank/DDBJ whole genome shotgun (WGS) entry which is preliminary data.</text>
</comment>
<reference evidence="1 2" key="1">
    <citation type="submission" date="2020-01" db="EMBL/GenBank/DDBJ databases">
        <title>Genomes of bacteria type strains.</title>
        <authorList>
            <person name="Chen J."/>
            <person name="Zhu S."/>
            <person name="Yang J."/>
        </authorList>
    </citation>
    <scope>NUCLEOTIDE SEQUENCE [LARGE SCALE GENOMIC DNA]</scope>
    <source>
        <strain evidence="1 2">LMG 22958</strain>
    </source>
</reference>
<dbReference type="EMBL" id="JAAAWP010000006">
    <property type="protein sequence ID" value="NDW22149.1"/>
    <property type="molecule type" value="Genomic_DNA"/>
</dbReference>
<organism evidence="1 2">
    <name type="scientific">Alteromonas hispanica</name>
    <dbReference type="NCBI Taxonomy" id="315421"/>
    <lineage>
        <taxon>Bacteria</taxon>
        <taxon>Pseudomonadati</taxon>
        <taxon>Pseudomonadota</taxon>
        <taxon>Gammaproteobacteria</taxon>
        <taxon>Alteromonadales</taxon>
        <taxon>Alteromonadaceae</taxon>
        <taxon>Alteromonas/Salinimonas group</taxon>
        <taxon>Alteromonas</taxon>
    </lineage>
</organism>
<evidence type="ECO:0000313" key="2">
    <source>
        <dbReference type="Proteomes" id="UP000478837"/>
    </source>
</evidence>
<evidence type="ECO:0008006" key="3">
    <source>
        <dbReference type="Google" id="ProtNLM"/>
    </source>
</evidence>
<dbReference type="Proteomes" id="UP000478837">
    <property type="component" value="Unassembled WGS sequence"/>
</dbReference>